<dbReference type="AlphaFoldDB" id="A0A0A9DHC3"/>
<proteinExistence type="predicted"/>
<reference evidence="1" key="1">
    <citation type="submission" date="2014-09" db="EMBL/GenBank/DDBJ databases">
        <authorList>
            <person name="Magalhaes I.L.F."/>
            <person name="Oliveira U."/>
            <person name="Santos F.R."/>
            <person name="Vidigal T.H.D.A."/>
            <person name="Brescovit A.D."/>
            <person name="Santos A.J."/>
        </authorList>
    </citation>
    <scope>NUCLEOTIDE SEQUENCE</scope>
    <source>
        <tissue evidence="1">Shoot tissue taken approximately 20 cm above the soil surface</tissue>
    </source>
</reference>
<dbReference type="EMBL" id="GBRH01209911">
    <property type="protein sequence ID" value="JAD87984.1"/>
    <property type="molecule type" value="Transcribed_RNA"/>
</dbReference>
<sequence>MLSSKAWMAGNSLHRLLETLIHLAASKMALVTSALGHNASHPGLRRQHLGPNSNSSTWHLSFSSPQSSVIGGILVPSRIRCNRCLRSRAGRISNEHPH</sequence>
<reference evidence="1" key="2">
    <citation type="journal article" date="2015" name="Data Brief">
        <title>Shoot transcriptome of the giant reed, Arundo donax.</title>
        <authorList>
            <person name="Barrero R.A."/>
            <person name="Guerrero F.D."/>
            <person name="Moolhuijzen P."/>
            <person name="Goolsby J.A."/>
            <person name="Tidwell J."/>
            <person name="Bellgard S.E."/>
            <person name="Bellgard M.I."/>
        </authorList>
    </citation>
    <scope>NUCLEOTIDE SEQUENCE</scope>
    <source>
        <tissue evidence="1">Shoot tissue taken approximately 20 cm above the soil surface</tissue>
    </source>
</reference>
<name>A0A0A9DHC3_ARUDO</name>
<evidence type="ECO:0000313" key="1">
    <source>
        <dbReference type="EMBL" id="JAD87984.1"/>
    </source>
</evidence>
<accession>A0A0A9DHC3</accession>
<protein>
    <submittedName>
        <fullName evidence="1">BGLC</fullName>
    </submittedName>
</protein>
<organism evidence="1">
    <name type="scientific">Arundo donax</name>
    <name type="common">Giant reed</name>
    <name type="synonym">Donax arundinaceus</name>
    <dbReference type="NCBI Taxonomy" id="35708"/>
    <lineage>
        <taxon>Eukaryota</taxon>
        <taxon>Viridiplantae</taxon>
        <taxon>Streptophyta</taxon>
        <taxon>Embryophyta</taxon>
        <taxon>Tracheophyta</taxon>
        <taxon>Spermatophyta</taxon>
        <taxon>Magnoliopsida</taxon>
        <taxon>Liliopsida</taxon>
        <taxon>Poales</taxon>
        <taxon>Poaceae</taxon>
        <taxon>PACMAD clade</taxon>
        <taxon>Arundinoideae</taxon>
        <taxon>Arundineae</taxon>
        <taxon>Arundo</taxon>
    </lineage>
</organism>